<keyword evidence="2" id="KW-1185">Reference proteome</keyword>
<dbReference type="PANTHER" id="PTHR11567">
    <property type="entry name" value="ACID PHOSPHATASE-RELATED"/>
    <property type="match status" value="1"/>
</dbReference>
<sequence>LKQHYCFEGNHTVKYFGGKSYSRNGLQQDCQFLEREIVGQEGNVPETVAMLRSVIITFRHGDRSTLYGDFSGQITDCTPFRDSDRCAFSDYTDLVNSNSFDTFIVSDANLAKFQLVPHPASCTKGNLTAEGALQLLKLGNFLREQYTNVGFFTEKVNGGLSGFEWNLKVYSSLYARTFQSAIAFISSFIFPMRNFFSKAYVNASDNEQFCFSELCKCRALPLMEKVYSQTRTSFFENAFGNKTMLNLKRVLNVLQIKNLKDPLHFLDVVRGRYLCRRLPLPCYNGTCVKYADVKEMNTLVSARDYMMFNDFSQGPSLFRRLMVAQSTGILYSIQNHIEALLRASSKSKYVHIFSGHDITLRPLLFVLGLDHTEPPHYASRLVVEIYQRNWYKSHNLNLYFRLLYNGEDRTNELSFCTNRLFNNILCPVDYLMYFIKSQLLQVANVTTLDAICDANLGIL</sequence>
<dbReference type="Gene3D" id="3.40.50.1240">
    <property type="entry name" value="Phosphoglycerate mutase-like"/>
    <property type="match status" value="1"/>
</dbReference>
<dbReference type="Pfam" id="PF00328">
    <property type="entry name" value="His_Phos_2"/>
    <property type="match status" value="1"/>
</dbReference>
<dbReference type="InterPro" id="IPR050645">
    <property type="entry name" value="Histidine_acid_phosphatase"/>
</dbReference>
<organism evidence="2 3">
    <name type="scientific">Syphacia muris</name>
    <dbReference type="NCBI Taxonomy" id="451379"/>
    <lineage>
        <taxon>Eukaryota</taxon>
        <taxon>Metazoa</taxon>
        <taxon>Ecdysozoa</taxon>
        <taxon>Nematoda</taxon>
        <taxon>Chromadorea</taxon>
        <taxon>Rhabditida</taxon>
        <taxon>Spirurina</taxon>
        <taxon>Oxyuridomorpha</taxon>
        <taxon>Oxyuroidea</taxon>
        <taxon>Oxyuridae</taxon>
        <taxon>Syphacia</taxon>
    </lineage>
</organism>
<evidence type="ECO:0000313" key="2">
    <source>
        <dbReference type="Proteomes" id="UP000046393"/>
    </source>
</evidence>
<evidence type="ECO:0000256" key="1">
    <source>
        <dbReference type="ARBA" id="ARBA00005375"/>
    </source>
</evidence>
<dbReference type="GO" id="GO:0016791">
    <property type="term" value="F:phosphatase activity"/>
    <property type="evidence" value="ECO:0007669"/>
    <property type="project" value="TreeGrafter"/>
</dbReference>
<proteinExistence type="inferred from homology"/>
<accession>A0A0N5AFD8</accession>
<comment type="similarity">
    <text evidence="1">Belongs to the histidine acid phosphatase family.</text>
</comment>
<name>A0A0N5AFD8_9BILA</name>
<dbReference type="InterPro" id="IPR029033">
    <property type="entry name" value="His_PPase_superfam"/>
</dbReference>
<dbReference type="PANTHER" id="PTHR11567:SF187">
    <property type="entry name" value="2,3-BISPHOSPHOGLYCERATE 3-PHOSPHATASE"/>
    <property type="match status" value="1"/>
</dbReference>
<dbReference type="CDD" id="cd07061">
    <property type="entry name" value="HP_HAP_like"/>
    <property type="match status" value="1"/>
</dbReference>
<dbReference type="SUPFAM" id="SSF53254">
    <property type="entry name" value="Phosphoglycerate mutase-like"/>
    <property type="match status" value="1"/>
</dbReference>
<reference evidence="3" key="1">
    <citation type="submission" date="2017-02" db="UniProtKB">
        <authorList>
            <consortium name="WormBaseParasite"/>
        </authorList>
    </citation>
    <scope>IDENTIFICATION</scope>
</reference>
<dbReference type="WBParaSite" id="SMUV_0000298801-mRNA-1">
    <property type="protein sequence ID" value="SMUV_0000298801-mRNA-1"/>
    <property type="gene ID" value="SMUV_0000298801"/>
</dbReference>
<protein>
    <submittedName>
        <fullName evidence="3">Acid phosphatase-like protein 2</fullName>
    </submittedName>
</protein>
<dbReference type="AlphaFoldDB" id="A0A0N5AFD8"/>
<evidence type="ECO:0000313" key="3">
    <source>
        <dbReference type="WBParaSite" id="SMUV_0000298801-mRNA-1"/>
    </source>
</evidence>
<dbReference type="Proteomes" id="UP000046393">
    <property type="component" value="Unplaced"/>
</dbReference>
<dbReference type="InterPro" id="IPR000560">
    <property type="entry name" value="His_Pase_clade-2"/>
</dbReference>